<dbReference type="EMBL" id="ADBV01025532">
    <property type="protein sequence ID" value="EJW69813.1"/>
    <property type="molecule type" value="Genomic_DNA"/>
</dbReference>
<dbReference type="InterPro" id="IPR042099">
    <property type="entry name" value="ANL_N_sf"/>
</dbReference>
<organism evidence="2 3">
    <name type="scientific">Wuchereria bancrofti</name>
    <dbReference type="NCBI Taxonomy" id="6293"/>
    <lineage>
        <taxon>Eukaryota</taxon>
        <taxon>Metazoa</taxon>
        <taxon>Ecdysozoa</taxon>
        <taxon>Nematoda</taxon>
        <taxon>Chromadorea</taxon>
        <taxon>Rhabditida</taxon>
        <taxon>Spirurina</taxon>
        <taxon>Spiruromorpha</taxon>
        <taxon>Filarioidea</taxon>
        <taxon>Onchocercidae</taxon>
        <taxon>Wuchereria</taxon>
    </lineage>
</organism>
<feature type="non-terminal residue" evidence="2">
    <location>
        <position position="53"/>
    </location>
</feature>
<evidence type="ECO:0000313" key="3">
    <source>
        <dbReference type="Proteomes" id="UP000004810"/>
    </source>
</evidence>
<proteinExistence type="predicted"/>
<dbReference type="Proteomes" id="UP000004810">
    <property type="component" value="Unassembled WGS sequence"/>
</dbReference>
<reference evidence="3" key="1">
    <citation type="submission" date="2012-08" db="EMBL/GenBank/DDBJ databases">
        <title>The Genome Sequence of Wuchereria bancrofti.</title>
        <authorList>
            <person name="Nutman T.B."/>
            <person name="Fink D.L."/>
            <person name="Russ C."/>
            <person name="Young S."/>
            <person name="Zeng Q."/>
            <person name="Koehrsen M."/>
            <person name="Alvarado L."/>
            <person name="Berlin A."/>
            <person name="Chapman S.B."/>
            <person name="Chen Z."/>
            <person name="Freedman E."/>
            <person name="Gellesch M."/>
            <person name="Goldberg J."/>
            <person name="Griggs A."/>
            <person name="Gujja S."/>
            <person name="Heilman E.R."/>
            <person name="Heiman D."/>
            <person name="Hepburn T."/>
            <person name="Howarth C."/>
            <person name="Jen D."/>
            <person name="Larson L."/>
            <person name="Lewis B."/>
            <person name="Mehta T."/>
            <person name="Park D."/>
            <person name="Pearson M."/>
            <person name="Roberts A."/>
            <person name="Saif S."/>
            <person name="Shea T."/>
            <person name="Shenoy N."/>
            <person name="Sisk P."/>
            <person name="Stolte C."/>
            <person name="Sykes S."/>
            <person name="Walk T."/>
            <person name="White J."/>
            <person name="Yandava C."/>
            <person name="Haas B."/>
            <person name="Henn M.R."/>
            <person name="Nusbaum C."/>
            <person name="Birren B."/>
        </authorList>
    </citation>
    <scope>NUCLEOTIDE SEQUENCE [LARGE SCALE GENOMIC DNA]</scope>
    <source>
        <strain evidence="3">NA</strain>
    </source>
</reference>
<name>J9DJL3_WUCBA</name>
<sequence length="53" mass="6009">TPKGVQLSHRAILVSMSGLYVQLCLPPHDITFDHNDVYLSFLSLAHVYEQLLQ</sequence>
<protein>
    <recommendedName>
        <fullName evidence="1">AMP-dependent synthetase/ligase domain-containing protein</fullName>
    </recommendedName>
</protein>
<dbReference type="AlphaFoldDB" id="J9DJL3"/>
<dbReference type="Gene3D" id="3.40.50.12780">
    <property type="entry name" value="N-terminal domain of ligase-like"/>
    <property type="match status" value="1"/>
</dbReference>
<feature type="non-terminal residue" evidence="2">
    <location>
        <position position="1"/>
    </location>
</feature>
<accession>J9DJL3</accession>
<evidence type="ECO:0000259" key="1">
    <source>
        <dbReference type="Pfam" id="PF00501"/>
    </source>
</evidence>
<dbReference type="InterPro" id="IPR000873">
    <property type="entry name" value="AMP-dep_synth/lig_dom"/>
</dbReference>
<evidence type="ECO:0000313" key="2">
    <source>
        <dbReference type="EMBL" id="EJW69813.1"/>
    </source>
</evidence>
<gene>
    <name evidence="2" type="ORF">WUBG_19281</name>
</gene>
<dbReference type="Pfam" id="PF00501">
    <property type="entry name" value="AMP-binding"/>
    <property type="match status" value="1"/>
</dbReference>
<feature type="domain" description="AMP-dependent synthetase/ligase" evidence="1">
    <location>
        <begin position="1"/>
        <end position="50"/>
    </location>
</feature>
<dbReference type="SUPFAM" id="SSF56801">
    <property type="entry name" value="Acetyl-CoA synthetase-like"/>
    <property type="match status" value="1"/>
</dbReference>
<comment type="caution">
    <text evidence="2">The sequence shown here is derived from an EMBL/GenBank/DDBJ whole genome shotgun (WGS) entry which is preliminary data.</text>
</comment>